<dbReference type="InterPro" id="IPR050697">
    <property type="entry name" value="Adenylyl/Guanylyl_Cyclase_3/4"/>
</dbReference>
<dbReference type="PANTHER" id="PTHR43081">
    <property type="entry name" value="ADENYLATE CYCLASE, TERMINAL-DIFFERENTIATION SPECIFIC-RELATED"/>
    <property type="match status" value="1"/>
</dbReference>
<dbReference type="AlphaFoldDB" id="A0A368X881"/>
<dbReference type="PROSITE" id="PS50125">
    <property type="entry name" value="GUANYLATE_CYCLASE_2"/>
    <property type="match status" value="1"/>
</dbReference>
<evidence type="ECO:0000313" key="3">
    <source>
        <dbReference type="Proteomes" id="UP000252884"/>
    </source>
</evidence>
<name>A0A368X881_9BURK</name>
<dbReference type="InterPro" id="IPR009875">
    <property type="entry name" value="PilZ_domain"/>
</dbReference>
<comment type="caution">
    <text evidence="2">The sequence shown here is derived from an EMBL/GenBank/DDBJ whole genome shotgun (WGS) entry which is preliminary data.</text>
</comment>
<dbReference type="Gene3D" id="2.40.10.220">
    <property type="entry name" value="predicted glycosyltransferase like domains"/>
    <property type="match status" value="1"/>
</dbReference>
<dbReference type="PANTHER" id="PTHR43081:SF1">
    <property type="entry name" value="ADENYLATE CYCLASE, TERMINAL-DIFFERENTIATION SPECIFIC"/>
    <property type="match status" value="1"/>
</dbReference>
<dbReference type="Pfam" id="PF07238">
    <property type="entry name" value="PilZ"/>
    <property type="match status" value="1"/>
</dbReference>
<dbReference type="GO" id="GO:0035556">
    <property type="term" value="P:intracellular signal transduction"/>
    <property type="evidence" value="ECO:0007669"/>
    <property type="project" value="InterPro"/>
</dbReference>
<dbReference type="OrthoDB" id="9802500at2"/>
<evidence type="ECO:0000313" key="2">
    <source>
        <dbReference type="EMBL" id="RCW64201.1"/>
    </source>
</evidence>
<dbReference type="GO" id="GO:0035438">
    <property type="term" value="F:cyclic-di-GMP binding"/>
    <property type="evidence" value="ECO:0007669"/>
    <property type="project" value="InterPro"/>
</dbReference>
<dbReference type="RefSeq" id="WP_114472484.1">
    <property type="nucleotide sequence ID" value="NZ_QPJK01000016.1"/>
</dbReference>
<dbReference type="EMBL" id="QPJK01000016">
    <property type="protein sequence ID" value="RCW64201.1"/>
    <property type="molecule type" value="Genomic_DNA"/>
</dbReference>
<reference evidence="2 3" key="1">
    <citation type="submission" date="2018-07" db="EMBL/GenBank/DDBJ databases">
        <title>Genomic Encyclopedia of Type Strains, Phase IV (KMG-IV): sequencing the most valuable type-strain genomes for metagenomic binning, comparative biology and taxonomic classification.</title>
        <authorList>
            <person name="Goeker M."/>
        </authorList>
    </citation>
    <scope>NUCLEOTIDE SEQUENCE [LARGE SCALE GENOMIC DNA]</scope>
    <source>
        <strain evidence="2 3">DSM 21634</strain>
    </source>
</reference>
<dbReference type="GO" id="GO:0004016">
    <property type="term" value="F:adenylate cyclase activity"/>
    <property type="evidence" value="ECO:0007669"/>
    <property type="project" value="UniProtKB-ARBA"/>
</dbReference>
<feature type="domain" description="Guanylate cyclase" evidence="1">
    <location>
        <begin position="55"/>
        <end position="187"/>
    </location>
</feature>
<proteinExistence type="predicted"/>
<dbReference type="Pfam" id="PF00211">
    <property type="entry name" value="Guanylate_cyc"/>
    <property type="match status" value="1"/>
</dbReference>
<accession>A0A368X881</accession>
<protein>
    <submittedName>
        <fullName evidence="2">Adenylate cyclase</fullName>
    </submittedName>
</protein>
<dbReference type="Gene3D" id="3.30.70.1230">
    <property type="entry name" value="Nucleotide cyclase"/>
    <property type="match status" value="1"/>
</dbReference>
<dbReference type="SUPFAM" id="SSF55073">
    <property type="entry name" value="Nucleotide cyclase"/>
    <property type="match status" value="1"/>
</dbReference>
<dbReference type="SMART" id="SM00044">
    <property type="entry name" value="CYCc"/>
    <property type="match status" value="1"/>
</dbReference>
<dbReference type="CDD" id="cd07302">
    <property type="entry name" value="CHD"/>
    <property type="match status" value="1"/>
</dbReference>
<evidence type="ECO:0000259" key="1">
    <source>
        <dbReference type="PROSITE" id="PS50125"/>
    </source>
</evidence>
<dbReference type="Proteomes" id="UP000252884">
    <property type="component" value="Unassembled WGS sequence"/>
</dbReference>
<dbReference type="GO" id="GO:0009190">
    <property type="term" value="P:cyclic nucleotide biosynthetic process"/>
    <property type="evidence" value="ECO:0007669"/>
    <property type="project" value="InterPro"/>
</dbReference>
<organism evidence="2 3">
    <name type="scientific">Pseudorhodoferax soli</name>
    <dbReference type="NCBI Taxonomy" id="545864"/>
    <lineage>
        <taxon>Bacteria</taxon>
        <taxon>Pseudomonadati</taxon>
        <taxon>Pseudomonadota</taxon>
        <taxon>Betaproteobacteria</taxon>
        <taxon>Burkholderiales</taxon>
        <taxon>Comamonadaceae</taxon>
    </lineage>
</organism>
<gene>
    <name evidence="2" type="ORF">DES41_116108</name>
</gene>
<dbReference type="InterPro" id="IPR029787">
    <property type="entry name" value="Nucleotide_cyclase"/>
</dbReference>
<sequence>MTTAEQHPALAAVLAVLARETQAPVAPAVQAELATILAARRDVPAELAVDQREVTILVADLRGFTALTATQPAGTIVTMLNLCLSRLSEVVFRYEGVIDKFNGDSLTVLFGAPTAREDDVLRALCCAVEMQLAMRELNNHYLRRQMPELHLGIGVNTGMVMAGRFGSQAYSEYAVIGNQVSLASRIESFSLRGQVLISENTYARCNGVASATEPKEVFVAGKSLPVKVRELIAIASRRLKVPRQEFRRSHRVEVRVPCSMRRLDNEQPVGEVQRALIRDVGYHGLLLELERPLAPQDEVALAFDLTLVDYQVSDVRARVTKVKREEGRLLAGLEFTHIGVETNAKIQMFVQLLVGAG</sequence>
<dbReference type="InterPro" id="IPR001054">
    <property type="entry name" value="A/G_cyclase"/>
</dbReference>
<keyword evidence="3" id="KW-1185">Reference proteome</keyword>
<dbReference type="SUPFAM" id="SSF141371">
    <property type="entry name" value="PilZ domain-like"/>
    <property type="match status" value="1"/>
</dbReference>